<name>A0ACC0AI01_CATRO</name>
<organism evidence="1 2">
    <name type="scientific">Catharanthus roseus</name>
    <name type="common">Madagascar periwinkle</name>
    <name type="synonym">Vinca rosea</name>
    <dbReference type="NCBI Taxonomy" id="4058"/>
    <lineage>
        <taxon>Eukaryota</taxon>
        <taxon>Viridiplantae</taxon>
        <taxon>Streptophyta</taxon>
        <taxon>Embryophyta</taxon>
        <taxon>Tracheophyta</taxon>
        <taxon>Spermatophyta</taxon>
        <taxon>Magnoliopsida</taxon>
        <taxon>eudicotyledons</taxon>
        <taxon>Gunneridae</taxon>
        <taxon>Pentapetalae</taxon>
        <taxon>asterids</taxon>
        <taxon>lamiids</taxon>
        <taxon>Gentianales</taxon>
        <taxon>Apocynaceae</taxon>
        <taxon>Rauvolfioideae</taxon>
        <taxon>Vinceae</taxon>
        <taxon>Catharanthinae</taxon>
        <taxon>Catharanthus</taxon>
    </lineage>
</organism>
<protein>
    <submittedName>
        <fullName evidence="1">Uncharacterized protein</fullName>
    </submittedName>
</protein>
<sequence length="193" mass="21844">MKQEEDLKTSFLQEYNNQYEGILMINLEALGTFNSSSKAGPTRAVRCDLTCLTSPPSRFERELKGVERRVAPGLRLYHSLATGASTRFAIVHCCLTPSRSRCIFLSAGKTNPRRFWHSRSAITDRLRRGRRLHFCSRVLRVVSEPGNDYNFPMLFSGAGDHSGIPNLREMLSSSDPTIESRRVSEILEGRNSY</sequence>
<accession>A0ACC0AI01</accession>
<dbReference type="Proteomes" id="UP001060085">
    <property type="component" value="Linkage Group LG06"/>
</dbReference>
<gene>
    <name evidence="1" type="ORF">M9H77_28421</name>
</gene>
<evidence type="ECO:0000313" key="1">
    <source>
        <dbReference type="EMBL" id="KAI5659628.1"/>
    </source>
</evidence>
<evidence type="ECO:0000313" key="2">
    <source>
        <dbReference type="Proteomes" id="UP001060085"/>
    </source>
</evidence>
<keyword evidence="2" id="KW-1185">Reference proteome</keyword>
<reference evidence="2" key="1">
    <citation type="journal article" date="2023" name="Nat. Plants">
        <title>Single-cell RNA sequencing provides a high-resolution roadmap for understanding the multicellular compartmentation of specialized metabolism.</title>
        <authorList>
            <person name="Sun S."/>
            <person name="Shen X."/>
            <person name="Li Y."/>
            <person name="Li Y."/>
            <person name="Wang S."/>
            <person name="Li R."/>
            <person name="Zhang H."/>
            <person name="Shen G."/>
            <person name="Guo B."/>
            <person name="Wei J."/>
            <person name="Xu J."/>
            <person name="St-Pierre B."/>
            <person name="Chen S."/>
            <person name="Sun C."/>
        </authorList>
    </citation>
    <scope>NUCLEOTIDE SEQUENCE [LARGE SCALE GENOMIC DNA]</scope>
</reference>
<proteinExistence type="predicted"/>
<comment type="caution">
    <text evidence="1">The sequence shown here is derived from an EMBL/GenBank/DDBJ whole genome shotgun (WGS) entry which is preliminary data.</text>
</comment>
<dbReference type="EMBL" id="CM044706">
    <property type="protein sequence ID" value="KAI5659628.1"/>
    <property type="molecule type" value="Genomic_DNA"/>
</dbReference>